<dbReference type="GO" id="GO:0005886">
    <property type="term" value="C:plasma membrane"/>
    <property type="evidence" value="ECO:0007669"/>
    <property type="project" value="UniProtKB-SubCell"/>
</dbReference>
<evidence type="ECO:0000313" key="10">
    <source>
        <dbReference type="EMBL" id="CAF3549717.1"/>
    </source>
</evidence>
<evidence type="ECO:0000256" key="1">
    <source>
        <dbReference type="ARBA" id="ARBA00004651"/>
    </source>
</evidence>
<comment type="caution">
    <text evidence="9">The sequence shown here is derived from an EMBL/GenBank/DDBJ whole genome shotgun (WGS) entry which is preliminary data.</text>
</comment>
<feature type="compositionally biased region" description="Basic and acidic residues" evidence="6">
    <location>
        <begin position="317"/>
        <end position="330"/>
    </location>
</feature>
<reference evidence="9" key="1">
    <citation type="submission" date="2021-02" db="EMBL/GenBank/DDBJ databases">
        <authorList>
            <person name="Nowell W R."/>
        </authorList>
    </citation>
    <scope>NUCLEOTIDE SEQUENCE</scope>
</reference>
<feature type="region of interest" description="Disordered" evidence="6">
    <location>
        <begin position="307"/>
        <end position="330"/>
    </location>
</feature>
<dbReference type="Proteomes" id="UP000677228">
    <property type="component" value="Unassembled WGS sequence"/>
</dbReference>
<feature type="compositionally biased region" description="Acidic residues" evidence="6">
    <location>
        <begin position="307"/>
        <end position="316"/>
    </location>
</feature>
<protein>
    <recommendedName>
        <fullName evidence="13">YihY/virulence factor BrkB family protein</fullName>
    </recommendedName>
</protein>
<evidence type="ECO:0000256" key="7">
    <source>
        <dbReference type="SAM" id="Phobius"/>
    </source>
</evidence>
<dbReference type="AlphaFoldDB" id="A0A815K049"/>
<dbReference type="Pfam" id="PF03631">
    <property type="entry name" value="Virul_fac_BrkB"/>
    <property type="match status" value="1"/>
</dbReference>
<dbReference type="EMBL" id="CAJOBA010000686">
    <property type="protein sequence ID" value="CAF3549717.1"/>
    <property type="molecule type" value="Genomic_DNA"/>
</dbReference>
<feature type="transmembrane region" description="Helical" evidence="7">
    <location>
        <begin position="108"/>
        <end position="128"/>
    </location>
</feature>
<gene>
    <name evidence="9" type="ORF">GPM918_LOCUS32705</name>
    <name evidence="8" type="ORF">OVA965_LOCUS2983</name>
    <name evidence="11" type="ORF">SRO942_LOCUS33376</name>
    <name evidence="10" type="ORF">TMI583_LOCUS2982</name>
</gene>
<dbReference type="Proteomes" id="UP000682733">
    <property type="component" value="Unassembled WGS sequence"/>
</dbReference>
<keyword evidence="12" id="KW-1185">Reference proteome</keyword>
<feature type="transmembrane region" description="Helical" evidence="7">
    <location>
        <begin position="43"/>
        <end position="66"/>
    </location>
</feature>
<dbReference type="OrthoDB" id="10037966at2759"/>
<evidence type="ECO:0000256" key="5">
    <source>
        <dbReference type="ARBA" id="ARBA00023136"/>
    </source>
</evidence>
<evidence type="ECO:0000313" key="11">
    <source>
        <dbReference type="EMBL" id="CAF4283722.1"/>
    </source>
</evidence>
<feature type="transmembrane region" description="Helical" evidence="7">
    <location>
        <begin position="255"/>
        <end position="276"/>
    </location>
</feature>
<dbReference type="PANTHER" id="PTHR30213:SF0">
    <property type="entry name" value="UPF0761 MEMBRANE PROTEIN YIHY"/>
    <property type="match status" value="1"/>
</dbReference>
<feature type="transmembrane region" description="Helical" evidence="7">
    <location>
        <begin position="149"/>
        <end position="170"/>
    </location>
</feature>
<evidence type="ECO:0000313" key="12">
    <source>
        <dbReference type="Proteomes" id="UP000663829"/>
    </source>
</evidence>
<dbReference type="EMBL" id="CAJNOQ010016874">
    <property type="protein sequence ID" value="CAF1389017.1"/>
    <property type="molecule type" value="Genomic_DNA"/>
</dbReference>
<accession>A0A815K049</accession>
<keyword evidence="3 7" id="KW-0812">Transmembrane</keyword>
<evidence type="ECO:0008006" key="13">
    <source>
        <dbReference type="Google" id="ProtNLM"/>
    </source>
</evidence>
<dbReference type="EMBL" id="CAJNOK010000686">
    <property type="protein sequence ID" value="CAF0769108.1"/>
    <property type="molecule type" value="Genomic_DNA"/>
</dbReference>
<feature type="transmembrane region" description="Helical" evidence="7">
    <location>
        <begin position="224"/>
        <end position="243"/>
    </location>
</feature>
<evidence type="ECO:0000256" key="6">
    <source>
        <dbReference type="SAM" id="MobiDB-lite"/>
    </source>
</evidence>
<dbReference type="EMBL" id="CAJOBC010082279">
    <property type="protein sequence ID" value="CAF4283722.1"/>
    <property type="molecule type" value="Genomic_DNA"/>
</dbReference>
<dbReference type="Proteomes" id="UP000663829">
    <property type="component" value="Unassembled WGS sequence"/>
</dbReference>
<evidence type="ECO:0000313" key="9">
    <source>
        <dbReference type="EMBL" id="CAF1389017.1"/>
    </source>
</evidence>
<organism evidence="9 12">
    <name type="scientific">Didymodactylos carnosus</name>
    <dbReference type="NCBI Taxonomy" id="1234261"/>
    <lineage>
        <taxon>Eukaryota</taxon>
        <taxon>Metazoa</taxon>
        <taxon>Spiralia</taxon>
        <taxon>Gnathifera</taxon>
        <taxon>Rotifera</taxon>
        <taxon>Eurotatoria</taxon>
        <taxon>Bdelloidea</taxon>
        <taxon>Philodinida</taxon>
        <taxon>Philodinidae</taxon>
        <taxon>Didymodactylos</taxon>
    </lineage>
</organism>
<dbReference type="Proteomes" id="UP000681722">
    <property type="component" value="Unassembled WGS sequence"/>
</dbReference>
<name>A0A815K049_9BILA</name>
<evidence type="ECO:0000256" key="2">
    <source>
        <dbReference type="ARBA" id="ARBA00022475"/>
    </source>
</evidence>
<evidence type="ECO:0000256" key="4">
    <source>
        <dbReference type="ARBA" id="ARBA00022989"/>
    </source>
</evidence>
<proteinExistence type="predicted"/>
<evidence type="ECO:0000256" key="3">
    <source>
        <dbReference type="ARBA" id="ARBA00022692"/>
    </source>
</evidence>
<dbReference type="InterPro" id="IPR017039">
    <property type="entry name" value="Virul_fac_BrkB"/>
</dbReference>
<evidence type="ECO:0000313" key="8">
    <source>
        <dbReference type="EMBL" id="CAF0769108.1"/>
    </source>
</evidence>
<keyword evidence="4 7" id="KW-1133">Transmembrane helix</keyword>
<keyword evidence="2" id="KW-1003">Cell membrane</keyword>
<keyword evidence="5 7" id="KW-0472">Membrane</keyword>
<feature type="transmembrane region" description="Helical" evidence="7">
    <location>
        <begin position="190"/>
        <end position="212"/>
    </location>
</feature>
<sequence length="360" mass="40229">MDNIRSTVTDTQLFQVAKRQTKPYRRFFSKFMNDWSLDFSAMLAYNLLIALLPIAVTLFGILAIVAGNNVGFQDTIKKKIIDAFPDNTTKEALGQIIDLAFKQLVRDAGFILVVGIIFAIFGSSRLFLAIDRCMTITYRLQERTFLKQNLLALGMLFLFIILIPIMIAASSAPSFLLGLITNGGGRFGTYLAGLIASVVVGFILFEIIYFIVPNKKMTLKQTWCGSLVAAIALEIFLILFPLYVSKLMTNYAGSIGFAVILLLFFYYFAVILILGAQINAFFFEHIPGLPDSLGTYVSKTFGEYMNDDGDGDGDGDETTRKEAYNRRTNDSSDLENETVIHIADPTRWWNKCFPSRVGTN</sequence>
<comment type="subcellular location">
    <subcellularLocation>
        <location evidence="1">Cell membrane</location>
        <topology evidence="1">Multi-pass membrane protein</topology>
    </subcellularLocation>
</comment>
<dbReference type="PANTHER" id="PTHR30213">
    <property type="entry name" value="INNER MEMBRANE PROTEIN YHJD"/>
    <property type="match status" value="1"/>
</dbReference>